<organism evidence="2 3">
    <name type="scientific">Pseudooceanicola batsensis (strain ATCC BAA-863 / DSM 15984 / KCTC 12145 / HTCC2597)</name>
    <name type="common">Oceanicola batsensis</name>
    <dbReference type="NCBI Taxonomy" id="252305"/>
    <lineage>
        <taxon>Bacteria</taxon>
        <taxon>Pseudomonadati</taxon>
        <taxon>Pseudomonadota</taxon>
        <taxon>Alphaproteobacteria</taxon>
        <taxon>Rhodobacterales</taxon>
        <taxon>Paracoccaceae</taxon>
        <taxon>Pseudooceanicola</taxon>
    </lineage>
</organism>
<name>A3TTZ6_PSEBH</name>
<keyword evidence="1" id="KW-0472">Membrane</keyword>
<evidence type="ECO:0000313" key="2">
    <source>
        <dbReference type="EMBL" id="EAQ05123.1"/>
    </source>
</evidence>
<dbReference type="STRING" id="252305.OB2597_07555"/>
<gene>
    <name evidence="2" type="ORF">OB2597_07555</name>
</gene>
<keyword evidence="3" id="KW-1185">Reference proteome</keyword>
<reference evidence="2 3" key="1">
    <citation type="journal article" date="2010" name="J. Bacteriol.">
        <title>Genome sequences of Oceanicola granulosus HTCC2516(T) and Oceanicola batsensis HTCC2597(TDelta).</title>
        <authorList>
            <person name="Thrash J.C."/>
            <person name="Cho J.C."/>
            <person name="Vergin K.L."/>
            <person name="Giovannoni S.J."/>
        </authorList>
    </citation>
    <scope>NUCLEOTIDE SEQUENCE [LARGE SCALE GENOMIC DNA]</scope>
    <source>
        <strain evidence="3">ATCC BAA-863 / DSM 15984 / KCTC 12145 / HTCC2597</strain>
    </source>
</reference>
<dbReference type="eggNOG" id="ENOG50319HD">
    <property type="taxonomic scope" value="Bacteria"/>
</dbReference>
<accession>A3TTZ6</accession>
<sequence>MSPSLFPGERIVARRPTGLGLFLAVALLTGTVAFAAEWLTAQVIGWNIRQSLVPASALALVAALAAQATVRRKLSYCLTTRRLILGTGRQLPLDAVARCRIGAHSLTVEDREARQYRIAGLLRPAWLATRINRCRAGGVPETGICAT</sequence>
<dbReference type="EMBL" id="AAMO01000001">
    <property type="protein sequence ID" value="EAQ05123.1"/>
    <property type="molecule type" value="Genomic_DNA"/>
</dbReference>
<evidence type="ECO:0008006" key="4">
    <source>
        <dbReference type="Google" id="ProtNLM"/>
    </source>
</evidence>
<dbReference type="Proteomes" id="UP000004318">
    <property type="component" value="Unassembled WGS sequence"/>
</dbReference>
<dbReference type="RefSeq" id="WP_009805740.1">
    <property type="nucleotide sequence ID" value="NZ_CH724131.1"/>
</dbReference>
<dbReference type="OrthoDB" id="9883343at2"/>
<protein>
    <recommendedName>
        <fullName evidence="4">DUF304 domain-containing protein</fullName>
    </recommendedName>
</protein>
<keyword evidence="1" id="KW-0812">Transmembrane</keyword>
<keyword evidence="1" id="KW-1133">Transmembrane helix</keyword>
<comment type="caution">
    <text evidence="2">The sequence shown here is derived from an EMBL/GenBank/DDBJ whole genome shotgun (WGS) entry which is preliminary data.</text>
</comment>
<proteinExistence type="predicted"/>
<evidence type="ECO:0000256" key="1">
    <source>
        <dbReference type="SAM" id="Phobius"/>
    </source>
</evidence>
<dbReference type="AlphaFoldDB" id="A3TTZ6"/>
<evidence type="ECO:0000313" key="3">
    <source>
        <dbReference type="Proteomes" id="UP000004318"/>
    </source>
</evidence>
<feature type="transmembrane region" description="Helical" evidence="1">
    <location>
        <begin position="51"/>
        <end position="70"/>
    </location>
</feature>
<dbReference type="HOGENOM" id="CLU_1766131_0_0_5"/>